<keyword evidence="1" id="KW-0653">Protein transport</keyword>
<dbReference type="CDD" id="cd15843">
    <property type="entry name" value="R-SNARE"/>
    <property type="match status" value="1"/>
</dbReference>
<evidence type="ECO:0000259" key="4">
    <source>
        <dbReference type="PROSITE" id="PS50892"/>
    </source>
</evidence>
<protein>
    <recommendedName>
        <fullName evidence="4">V-SNARE coiled-coil homology domain-containing protein</fullName>
    </recommendedName>
</protein>
<evidence type="ECO:0000256" key="2">
    <source>
        <dbReference type="PROSITE-ProRule" id="PRU00290"/>
    </source>
</evidence>
<sequence length="219" mass="24788">MTLLYYVGVIKGNIIIASYGDSTSASEKDIIKLLPSSQTQEQKITSGKLYSYISTPVLTFFSVSPSSVDKQRVLIFLDTLSRRWVGSFGPVSANATLHSLDTLLSDNFASLFNDFNKPQSKTDEIHRQLNETEQILAESVSKAIDRGEELDSISTKSEQLLSTSEEFRTAATNLKWKMKCSYIKSWVFWIIICILIFYVIVSWFCGGFFLKKCIKNEKK</sequence>
<dbReference type="SUPFAM" id="SSF58038">
    <property type="entry name" value="SNARE fusion complex"/>
    <property type="match status" value="1"/>
</dbReference>
<keyword evidence="3" id="KW-1133">Transmembrane helix</keyword>
<evidence type="ECO:0000313" key="5">
    <source>
        <dbReference type="EMBL" id="KAK8888071.1"/>
    </source>
</evidence>
<name>A0ABR2KAC5_9EUKA</name>
<dbReference type="Gene3D" id="3.30.450.50">
    <property type="entry name" value="Longin domain"/>
    <property type="match status" value="1"/>
</dbReference>
<feature type="domain" description="V-SNARE coiled-coil homology" evidence="4">
    <location>
        <begin position="121"/>
        <end position="177"/>
    </location>
</feature>
<dbReference type="InterPro" id="IPR001388">
    <property type="entry name" value="Synaptobrevin-like"/>
</dbReference>
<dbReference type="PRINTS" id="PR00219">
    <property type="entry name" value="SYNAPTOBREVN"/>
</dbReference>
<accession>A0ABR2KAC5</accession>
<dbReference type="Gene3D" id="1.20.5.110">
    <property type="match status" value="1"/>
</dbReference>
<comment type="caution">
    <text evidence="5">The sequence shown here is derived from an EMBL/GenBank/DDBJ whole genome shotgun (WGS) entry which is preliminary data.</text>
</comment>
<dbReference type="InterPro" id="IPR042855">
    <property type="entry name" value="V_SNARE_CC"/>
</dbReference>
<dbReference type="PANTHER" id="PTHR21136">
    <property type="entry name" value="SNARE PROTEINS"/>
    <property type="match status" value="1"/>
</dbReference>
<dbReference type="Pfam" id="PF00957">
    <property type="entry name" value="Synaptobrevin"/>
    <property type="match status" value="1"/>
</dbReference>
<evidence type="ECO:0000313" key="6">
    <source>
        <dbReference type="Proteomes" id="UP001470230"/>
    </source>
</evidence>
<keyword evidence="3" id="KW-0812">Transmembrane</keyword>
<dbReference type="InterPro" id="IPR051097">
    <property type="entry name" value="Synaptobrevin-like_transport"/>
</dbReference>
<feature type="transmembrane region" description="Helical" evidence="3">
    <location>
        <begin position="186"/>
        <end position="210"/>
    </location>
</feature>
<dbReference type="EMBL" id="JAPFFF010000006">
    <property type="protein sequence ID" value="KAK8888071.1"/>
    <property type="molecule type" value="Genomic_DNA"/>
</dbReference>
<organism evidence="5 6">
    <name type="scientific">Tritrichomonas musculus</name>
    <dbReference type="NCBI Taxonomy" id="1915356"/>
    <lineage>
        <taxon>Eukaryota</taxon>
        <taxon>Metamonada</taxon>
        <taxon>Parabasalia</taxon>
        <taxon>Tritrichomonadida</taxon>
        <taxon>Tritrichomonadidae</taxon>
        <taxon>Tritrichomonas</taxon>
    </lineage>
</organism>
<evidence type="ECO:0000256" key="1">
    <source>
        <dbReference type="ARBA" id="ARBA00022927"/>
    </source>
</evidence>
<keyword evidence="2" id="KW-0175">Coiled coil</keyword>
<proteinExistence type="predicted"/>
<dbReference type="Proteomes" id="UP001470230">
    <property type="component" value="Unassembled WGS sequence"/>
</dbReference>
<keyword evidence="6" id="KW-1185">Reference proteome</keyword>
<keyword evidence="1" id="KW-0813">Transport</keyword>
<evidence type="ECO:0000256" key="3">
    <source>
        <dbReference type="SAM" id="Phobius"/>
    </source>
</evidence>
<dbReference type="PANTHER" id="PTHR21136:SF168">
    <property type="entry name" value="VESICLE-ASSOCIATED MEMBRANE PROTEIN 9"/>
    <property type="match status" value="1"/>
</dbReference>
<reference evidence="5 6" key="1">
    <citation type="submission" date="2024-04" db="EMBL/GenBank/DDBJ databases">
        <title>Tritrichomonas musculus Genome.</title>
        <authorList>
            <person name="Alves-Ferreira E."/>
            <person name="Grigg M."/>
            <person name="Lorenzi H."/>
            <person name="Galac M."/>
        </authorList>
    </citation>
    <scope>NUCLEOTIDE SEQUENCE [LARGE SCALE GENOMIC DNA]</scope>
    <source>
        <strain evidence="5 6">EAF2021</strain>
    </source>
</reference>
<dbReference type="PROSITE" id="PS50892">
    <property type="entry name" value="V_SNARE"/>
    <property type="match status" value="1"/>
</dbReference>
<keyword evidence="3" id="KW-0472">Membrane</keyword>
<gene>
    <name evidence="5" type="ORF">M9Y10_039131</name>
</gene>